<dbReference type="EMBL" id="MU005625">
    <property type="protein sequence ID" value="KAF2677164.1"/>
    <property type="molecule type" value="Genomic_DNA"/>
</dbReference>
<evidence type="ECO:0000313" key="3">
    <source>
        <dbReference type="EMBL" id="KAF2677164.1"/>
    </source>
</evidence>
<feature type="region of interest" description="Disordered" evidence="1">
    <location>
        <begin position="1"/>
        <end position="38"/>
    </location>
</feature>
<gene>
    <name evidence="3" type="ORF">K458DRAFT_396245</name>
</gene>
<evidence type="ECO:0000256" key="1">
    <source>
        <dbReference type="SAM" id="MobiDB-lite"/>
    </source>
</evidence>
<reference evidence="3" key="1">
    <citation type="journal article" date="2020" name="Stud. Mycol.">
        <title>101 Dothideomycetes genomes: a test case for predicting lifestyles and emergence of pathogens.</title>
        <authorList>
            <person name="Haridas S."/>
            <person name="Albert R."/>
            <person name="Binder M."/>
            <person name="Bloem J."/>
            <person name="Labutti K."/>
            <person name="Salamov A."/>
            <person name="Andreopoulos B."/>
            <person name="Baker S."/>
            <person name="Barry K."/>
            <person name="Bills G."/>
            <person name="Bluhm B."/>
            <person name="Cannon C."/>
            <person name="Castanera R."/>
            <person name="Culley D."/>
            <person name="Daum C."/>
            <person name="Ezra D."/>
            <person name="Gonzalez J."/>
            <person name="Henrissat B."/>
            <person name="Kuo A."/>
            <person name="Liang C."/>
            <person name="Lipzen A."/>
            <person name="Lutzoni F."/>
            <person name="Magnuson J."/>
            <person name="Mondo S."/>
            <person name="Nolan M."/>
            <person name="Ohm R."/>
            <person name="Pangilinan J."/>
            <person name="Park H.-J."/>
            <person name="Ramirez L."/>
            <person name="Alfaro M."/>
            <person name="Sun H."/>
            <person name="Tritt A."/>
            <person name="Yoshinaga Y."/>
            <person name="Zwiers L.-H."/>
            <person name="Turgeon B."/>
            <person name="Goodwin S."/>
            <person name="Spatafora J."/>
            <person name="Crous P."/>
            <person name="Grigoriev I."/>
        </authorList>
    </citation>
    <scope>NUCLEOTIDE SEQUENCE</scope>
    <source>
        <strain evidence="3">CBS 122367</strain>
    </source>
</reference>
<keyword evidence="4" id="KW-1185">Reference proteome</keyword>
<dbReference type="PANTHER" id="PTHR24148">
    <property type="entry name" value="ANKYRIN REPEAT DOMAIN-CONTAINING PROTEIN 39 HOMOLOG-RELATED"/>
    <property type="match status" value="1"/>
</dbReference>
<evidence type="ECO:0000313" key="4">
    <source>
        <dbReference type="Proteomes" id="UP000799291"/>
    </source>
</evidence>
<dbReference type="AlphaFoldDB" id="A0A6G1IG12"/>
<dbReference type="PANTHER" id="PTHR24148:SF64">
    <property type="entry name" value="HETEROKARYON INCOMPATIBILITY DOMAIN-CONTAINING PROTEIN"/>
    <property type="match status" value="1"/>
</dbReference>
<sequence>MPKRKAAHALKARSPGRKRRVQSPTEDQKVSTSLNPEYHPAYSELDNNRFCTRLLQLLPPSHEAPDEISCNISPHYLDTTEKPKYEALSYTWGDPTEEYSITVNSRPFRVRKNLMSALRHLRLEDEPRWLWIDAICINQASNEEKSTQVTQMHRIYHLAHRVVIWLGDSIDASGRALDLFRQIAILLNIDRNAYSDWHDIFPCSSQERKASDEAAMAGIFSRPWWTRVWVIQEAAYTHELVFMCRKTTLDITWVHLAEVHDWIGRNVSENYRLGIRGAEKMIFSVYTALEDIRRAEDFDTKALEYGNEVLDLLGHTRNLLATDPRDYVFAILNLDGPPGPCAGRRLIPVSYEMDTASVFTSAARAIINLPSYRDSNPHLDILCSVEIRTDEADFQCHPAVNPLVWAGRVDVSGLPSWVPNWAQPPISCELQSAKNASRGLKMQWSIEQETGSAKNCILRMRPLRIGVIATMGIDFTCTNSSAKDVFQDLHDMAAALDVFHIPYKQTYNEVVSRTLSGGGWEISEFTPITAYDTGDFDDLPQNTLDQIAQSILGRRSIALDTGFIGLAPRAAKLGDLVYIVPECSYPIAMREGGRCTATGGADSKNGTVYQVIGPCYIHGVMSGEASELTENFVPDTWQYEEIVVM</sequence>
<name>A0A6G1IG12_9PLEO</name>
<accession>A0A6G1IG12</accession>
<protein>
    <submittedName>
        <fullName evidence="3">HET-domain-containing protein</fullName>
    </submittedName>
</protein>
<proteinExistence type="predicted"/>
<feature type="domain" description="Heterokaryon incompatibility" evidence="2">
    <location>
        <begin position="85"/>
        <end position="233"/>
    </location>
</feature>
<dbReference type="Proteomes" id="UP000799291">
    <property type="component" value="Unassembled WGS sequence"/>
</dbReference>
<organism evidence="3 4">
    <name type="scientific">Lentithecium fluviatile CBS 122367</name>
    <dbReference type="NCBI Taxonomy" id="1168545"/>
    <lineage>
        <taxon>Eukaryota</taxon>
        <taxon>Fungi</taxon>
        <taxon>Dikarya</taxon>
        <taxon>Ascomycota</taxon>
        <taxon>Pezizomycotina</taxon>
        <taxon>Dothideomycetes</taxon>
        <taxon>Pleosporomycetidae</taxon>
        <taxon>Pleosporales</taxon>
        <taxon>Massarineae</taxon>
        <taxon>Lentitheciaceae</taxon>
        <taxon>Lentithecium</taxon>
    </lineage>
</organism>
<evidence type="ECO:0000259" key="2">
    <source>
        <dbReference type="Pfam" id="PF06985"/>
    </source>
</evidence>
<feature type="compositionally biased region" description="Polar residues" evidence="1">
    <location>
        <begin position="22"/>
        <end position="35"/>
    </location>
</feature>
<dbReference type="InterPro" id="IPR052895">
    <property type="entry name" value="HetReg/Transcr_Mod"/>
</dbReference>
<feature type="compositionally biased region" description="Basic residues" evidence="1">
    <location>
        <begin position="1"/>
        <end position="21"/>
    </location>
</feature>
<dbReference type="Pfam" id="PF06985">
    <property type="entry name" value="HET"/>
    <property type="match status" value="1"/>
</dbReference>
<dbReference type="InterPro" id="IPR010730">
    <property type="entry name" value="HET"/>
</dbReference>
<dbReference type="OrthoDB" id="3553147at2759"/>